<feature type="compositionally biased region" description="Pro residues" evidence="6">
    <location>
        <begin position="54"/>
        <end position="67"/>
    </location>
</feature>
<dbReference type="AlphaFoldDB" id="A0A3M7GK79"/>
<keyword evidence="4" id="KW-0862">Zinc</keyword>
<protein>
    <recommendedName>
        <fullName evidence="7">C2H2-type domain-containing protein</fullName>
    </recommendedName>
</protein>
<dbReference type="VEuPathDB" id="FungiDB:BTJ68_09132"/>
<dbReference type="PANTHER" id="PTHR19818">
    <property type="entry name" value="ZINC FINGER PROTEIN ZIC AND GLI"/>
    <property type="match status" value="1"/>
</dbReference>
<feature type="region of interest" description="Disordered" evidence="6">
    <location>
        <begin position="228"/>
        <end position="254"/>
    </location>
</feature>
<dbReference type="InterPro" id="IPR013087">
    <property type="entry name" value="Znf_C2H2_type"/>
</dbReference>
<keyword evidence="3 5" id="KW-0863">Zinc-finger</keyword>
<feature type="region of interest" description="Disordered" evidence="6">
    <location>
        <begin position="1"/>
        <end position="73"/>
    </location>
</feature>
<dbReference type="GO" id="GO:0005634">
    <property type="term" value="C:nucleus"/>
    <property type="evidence" value="ECO:0007669"/>
    <property type="project" value="UniProtKB-ARBA"/>
</dbReference>
<dbReference type="GO" id="GO:0008270">
    <property type="term" value="F:zinc ion binding"/>
    <property type="evidence" value="ECO:0007669"/>
    <property type="project" value="UniProtKB-KW"/>
</dbReference>
<dbReference type="GO" id="GO:0045944">
    <property type="term" value="P:positive regulation of transcription by RNA polymerase II"/>
    <property type="evidence" value="ECO:0007669"/>
    <property type="project" value="UniProtKB-ARBA"/>
</dbReference>
<dbReference type="PROSITE" id="PS00028">
    <property type="entry name" value="ZINC_FINGER_C2H2_1"/>
    <property type="match status" value="1"/>
</dbReference>
<dbReference type="GO" id="GO:0000981">
    <property type="term" value="F:DNA-binding transcription factor activity, RNA polymerase II-specific"/>
    <property type="evidence" value="ECO:0007669"/>
    <property type="project" value="TreeGrafter"/>
</dbReference>
<feature type="compositionally biased region" description="Polar residues" evidence="6">
    <location>
        <begin position="1"/>
        <end position="19"/>
    </location>
</feature>
<evidence type="ECO:0000256" key="3">
    <source>
        <dbReference type="ARBA" id="ARBA00022771"/>
    </source>
</evidence>
<dbReference type="GO" id="GO:0000978">
    <property type="term" value="F:RNA polymerase II cis-regulatory region sequence-specific DNA binding"/>
    <property type="evidence" value="ECO:0007669"/>
    <property type="project" value="TreeGrafter"/>
</dbReference>
<proteinExistence type="predicted"/>
<comment type="caution">
    <text evidence="8">The sequence shown here is derived from an EMBL/GenBank/DDBJ whole genome shotgun (WGS) entry which is preliminary data.</text>
</comment>
<evidence type="ECO:0000256" key="6">
    <source>
        <dbReference type="SAM" id="MobiDB-lite"/>
    </source>
</evidence>
<accession>A0A3M7GK79</accession>
<dbReference type="InterPro" id="IPR050329">
    <property type="entry name" value="GLI_C2H2-zinc-finger"/>
</dbReference>
<dbReference type="Gene3D" id="3.30.160.60">
    <property type="entry name" value="Classic Zinc Finger"/>
    <property type="match status" value="1"/>
</dbReference>
<reference evidence="8 9" key="1">
    <citation type="journal article" date="2018" name="BMC Genomics">
        <title>Genomic evidence for intraspecific hybridization in a clonal and extremely halotolerant yeast.</title>
        <authorList>
            <person name="Gostincar C."/>
            <person name="Stajich J.E."/>
            <person name="Zupancic J."/>
            <person name="Zalar P."/>
            <person name="Gunde-Cimerman N."/>
        </authorList>
    </citation>
    <scope>NUCLEOTIDE SEQUENCE [LARGE SCALE GENOMIC DNA]</scope>
    <source>
        <strain evidence="8 9">EXF-171</strain>
    </source>
</reference>
<dbReference type="SMART" id="SM00355">
    <property type="entry name" value="ZnF_C2H2"/>
    <property type="match status" value="2"/>
</dbReference>
<dbReference type="Pfam" id="PF00096">
    <property type="entry name" value="zf-C2H2"/>
    <property type="match status" value="1"/>
</dbReference>
<evidence type="ECO:0000256" key="1">
    <source>
        <dbReference type="ARBA" id="ARBA00022723"/>
    </source>
</evidence>
<gene>
    <name evidence="8" type="ORF">D0862_06292</name>
</gene>
<sequence length="357" mass="38901">MGSIQDTLNPDSGLLQSPASPIHDAAGAGLCPSNLTALTGGAFPTETTPREPTEPLPGVVPAPQPPPSEREGYFAPIDDCRYADNQTPGRVPKWVTDDLLKRCSTTEGDLHKCIHQTHEEPHEFPKLRDLKKHLRNHIPYEHLPHHCVENGCGRRFLFLKDLKRHRKTHAGSSVECPVCNENSSRFDNLARHIRTQHPDIPIAEVMEGLSESLGEGLMLPEPLSAAHDGKALKSMRSKKPRTGTPDDMFAGEAMDDESNIDPMLRAAQHPANDATARVSSASASSHTDTLSATGVTPSARSTEDNRKRLRRRESKSSISDLEQSQSTPSTRSTKSRKIRCATLTAPSSAGSGSSERK</sequence>
<dbReference type="Proteomes" id="UP000281468">
    <property type="component" value="Unassembled WGS sequence"/>
</dbReference>
<evidence type="ECO:0000256" key="4">
    <source>
        <dbReference type="ARBA" id="ARBA00022833"/>
    </source>
</evidence>
<dbReference type="InterPro" id="IPR036236">
    <property type="entry name" value="Znf_C2H2_sf"/>
</dbReference>
<dbReference type="PROSITE" id="PS50157">
    <property type="entry name" value="ZINC_FINGER_C2H2_2"/>
    <property type="match status" value="1"/>
</dbReference>
<evidence type="ECO:0000256" key="2">
    <source>
        <dbReference type="ARBA" id="ARBA00022737"/>
    </source>
</evidence>
<feature type="domain" description="C2H2-type" evidence="7">
    <location>
        <begin position="145"/>
        <end position="174"/>
    </location>
</feature>
<feature type="compositionally biased region" description="Polar residues" evidence="6">
    <location>
        <begin position="344"/>
        <end position="357"/>
    </location>
</feature>
<dbReference type="PANTHER" id="PTHR19818:SF139">
    <property type="entry name" value="PAIR-RULE PROTEIN ODD-PAIRED"/>
    <property type="match status" value="1"/>
</dbReference>
<keyword evidence="1" id="KW-0479">Metal-binding</keyword>
<organism evidence="8 9">
    <name type="scientific">Hortaea werneckii</name>
    <name type="common">Black yeast</name>
    <name type="synonym">Cladosporium werneckii</name>
    <dbReference type="NCBI Taxonomy" id="91943"/>
    <lineage>
        <taxon>Eukaryota</taxon>
        <taxon>Fungi</taxon>
        <taxon>Dikarya</taxon>
        <taxon>Ascomycota</taxon>
        <taxon>Pezizomycotina</taxon>
        <taxon>Dothideomycetes</taxon>
        <taxon>Dothideomycetidae</taxon>
        <taxon>Mycosphaerellales</taxon>
        <taxon>Teratosphaeriaceae</taxon>
        <taxon>Hortaea</taxon>
    </lineage>
</organism>
<evidence type="ECO:0000256" key="5">
    <source>
        <dbReference type="PROSITE-ProRule" id="PRU00042"/>
    </source>
</evidence>
<dbReference type="SUPFAM" id="SSF57667">
    <property type="entry name" value="beta-beta-alpha zinc fingers"/>
    <property type="match status" value="1"/>
</dbReference>
<name>A0A3M7GK79_HORWE</name>
<evidence type="ECO:0000313" key="9">
    <source>
        <dbReference type="Proteomes" id="UP000281468"/>
    </source>
</evidence>
<evidence type="ECO:0000259" key="7">
    <source>
        <dbReference type="PROSITE" id="PS50157"/>
    </source>
</evidence>
<dbReference type="EMBL" id="QWIQ01000178">
    <property type="protein sequence ID" value="RMZ01641.1"/>
    <property type="molecule type" value="Genomic_DNA"/>
</dbReference>
<keyword evidence="2" id="KW-0677">Repeat</keyword>
<evidence type="ECO:0000313" key="8">
    <source>
        <dbReference type="EMBL" id="RMZ01641.1"/>
    </source>
</evidence>
<feature type="compositionally biased region" description="Low complexity" evidence="6">
    <location>
        <begin position="316"/>
        <end position="332"/>
    </location>
</feature>
<feature type="compositionally biased region" description="Low complexity" evidence="6">
    <location>
        <begin position="274"/>
        <end position="293"/>
    </location>
</feature>
<feature type="region of interest" description="Disordered" evidence="6">
    <location>
        <begin position="269"/>
        <end position="357"/>
    </location>
</feature>